<keyword evidence="2" id="KW-0812">Transmembrane</keyword>
<comment type="caution">
    <text evidence="3">The sequence shown here is derived from an EMBL/GenBank/DDBJ whole genome shotgun (WGS) entry which is preliminary data.</text>
</comment>
<keyword evidence="4" id="KW-1185">Reference proteome</keyword>
<gene>
    <name evidence="3" type="ORF">PMAYCL1PPCAC_09707</name>
</gene>
<dbReference type="EMBL" id="BTRK01000002">
    <property type="protein sequence ID" value="GMR39512.1"/>
    <property type="molecule type" value="Genomic_DNA"/>
</dbReference>
<evidence type="ECO:0000313" key="4">
    <source>
        <dbReference type="Proteomes" id="UP001328107"/>
    </source>
</evidence>
<feature type="region of interest" description="Disordered" evidence="1">
    <location>
        <begin position="189"/>
        <end position="211"/>
    </location>
</feature>
<evidence type="ECO:0000313" key="3">
    <source>
        <dbReference type="EMBL" id="GMR39512.1"/>
    </source>
</evidence>
<proteinExistence type="predicted"/>
<keyword evidence="2" id="KW-0472">Membrane</keyword>
<organism evidence="3 4">
    <name type="scientific">Pristionchus mayeri</name>
    <dbReference type="NCBI Taxonomy" id="1317129"/>
    <lineage>
        <taxon>Eukaryota</taxon>
        <taxon>Metazoa</taxon>
        <taxon>Ecdysozoa</taxon>
        <taxon>Nematoda</taxon>
        <taxon>Chromadorea</taxon>
        <taxon>Rhabditida</taxon>
        <taxon>Rhabditina</taxon>
        <taxon>Diplogasteromorpha</taxon>
        <taxon>Diplogasteroidea</taxon>
        <taxon>Neodiplogasteridae</taxon>
        <taxon>Pristionchus</taxon>
    </lineage>
</organism>
<reference evidence="4" key="1">
    <citation type="submission" date="2022-10" db="EMBL/GenBank/DDBJ databases">
        <title>Genome assembly of Pristionchus species.</title>
        <authorList>
            <person name="Yoshida K."/>
            <person name="Sommer R.J."/>
        </authorList>
    </citation>
    <scope>NUCLEOTIDE SEQUENCE [LARGE SCALE GENOMIC DNA]</scope>
    <source>
        <strain evidence="4">RS5460</strain>
    </source>
</reference>
<keyword evidence="2" id="KW-1133">Transmembrane helix</keyword>
<sequence length="211" mass="23475">MGLVPKIDVLRLKCDNSNIVESSEGAERDFHLFIRPFGRNFDFPPILLMAVVVGVVVSGVCPIAQLRVDRRGAAHARVGGLQLHVDVRSQQSAVERSAWSVDGLHRLRVRRLLLRLLQLIPLGELLLGDVYGIVHDDPRDSLVAAREGERALVGNEVVRLRQEGCGAQLAHRNCGTFVRHSVRSLGHSQQFRMRSGPDVDDYRDGEQPARL</sequence>
<protein>
    <submittedName>
        <fullName evidence="3">Uncharacterized protein</fullName>
    </submittedName>
</protein>
<dbReference type="AlphaFoldDB" id="A0AAN5CDH5"/>
<evidence type="ECO:0000256" key="1">
    <source>
        <dbReference type="SAM" id="MobiDB-lite"/>
    </source>
</evidence>
<accession>A0AAN5CDH5</accession>
<name>A0AAN5CDH5_9BILA</name>
<feature type="compositionally biased region" description="Basic and acidic residues" evidence="1">
    <location>
        <begin position="195"/>
        <end position="211"/>
    </location>
</feature>
<evidence type="ECO:0000256" key="2">
    <source>
        <dbReference type="SAM" id="Phobius"/>
    </source>
</evidence>
<feature type="transmembrane region" description="Helical" evidence="2">
    <location>
        <begin position="46"/>
        <end position="64"/>
    </location>
</feature>
<dbReference type="Proteomes" id="UP001328107">
    <property type="component" value="Unassembled WGS sequence"/>
</dbReference>